<reference evidence="1 2" key="1">
    <citation type="journal article" date="2020" name="Cell">
        <title>Large-Scale Comparative Analyses of Tick Genomes Elucidate Their Genetic Diversity and Vector Capacities.</title>
        <authorList>
            <consortium name="Tick Genome and Microbiome Consortium (TIGMIC)"/>
            <person name="Jia N."/>
            <person name="Wang J."/>
            <person name="Shi W."/>
            <person name="Du L."/>
            <person name="Sun Y."/>
            <person name="Zhan W."/>
            <person name="Jiang J.F."/>
            <person name="Wang Q."/>
            <person name="Zhang B."/>
            <person name="Ji P."/>
            <person name="Bell-Sakyi L."/>
            <person name="Cui X.M."/>
            <person name="Yuan T.T."/>
            <person name="Jiang B.G."/>
            <person name="Yang W.F."/>
            <person name="Lam T.T."/>
            <person name="Chang Q.C."/>
            <person name="Ding S.J."/>
            <person name="Wang X.J."/>
            <person name="Zhu J.G."/>
            <person name="Ruan X.D."/>
            <person name="Zhao L."/>
            <person name="Wei J.T."/>
            <person name="Ye R.Z."/>
            <person name="Que T.C."/>
            <person name="Du C.H."/>
            <person name="Zhou Y.H."/>
            <person name="Cheng J.X."/>
            <person name="Dai P.F."/>
            <person name="Guo W.B."/>
            <person name="Han X.H."/>
            <person name="Huang E.J."/>
            <person name="Li L.F."/>
            <person name="Wei W."/>
            <person name="Gao Y.C."/>
            <person name="Liu J.Z."/>
            <person name="Shao H.Z."/>
            <person name="Wang X."/>
            <person name="Wang C.C."/>
            <person name="Yang T.C."/>
            <person name="Huo Q.B."/>
            <person name="Li W."/>
            <person name="Chen H.Y."/>
            <person name="Chen S.E."/>
            <person name="Zhou L.G."/>
            <person name="Ni X.B."/>
            <person name="Tian J.H."/>
            <person name="Sheng Y."/>
            <person name="Liu T."/>
            <person name="Pan Y.S."/>
            <person name="Xia L.Y."/>
            <person name="Li J."/>
            <person name="Zhao F."/>
            <person name="Cao W.C."/>
        </authorList>
    </citation>
    <scope>NUCLEOTIDE SEQUENCE [LARGE SCALE GENOMIC DNA]</scope>
    <source>
        <strain evidence="1">HaeL-2018</strain>
    </source>
</reference>
<evidence type="ECO:0000313" key="2">
    <source>
        <dbReference type="Proteomes" id="UP000821853"/>
    </source>
</evidence>
<proteinExistence type="predicted"/>
<protein>
    <submittedName>
        <fullName evidence="1">Uncharacterized protein</fullName>
    </submittedName>
</protein>
<keyword evidence="2" id="KW-1185">Reference proteome</keyword>
<gene>
    <name evidence="1" type="ORF">HPB48_014894</name>
</gene>
<accession>A0A9J6GCN3</accession>
<dbReference type="Proteomes" id="UP000821853">
    <property type="component" value="Chromosome 4"/>
</dbReference>
<organism evidence="1 2">
    <name type="scientific">Haemaphysalis longicornis</name>
    <name type="common">Bush tick</name>
    <dbReference type="NCBI Taxonomy" id="44386"/>
    <lineage>
        <taxon>Eukaryota</taxon>
        <taxon>Metazoa</taxon>
        <taxon>Ecdysozoa</taxon>
        <taxon>Arthropoda</taxon>
        <taxon>Chelicerata</taxon>
        <taxon>Arachnida</taxon>
        <taxon>Acari</taxon>
        <taxon>Parasitiformes</taxon>
        <taxon>Ixodida</taxon>
        <taxon>Ixodoidea</taxon>
        <taxon>Ixodidae</taxon>
        <taxon>Haemaphysalinae</taxon>
        <taxon>Haemaphysalis</taxon>
    </lineage>
</organism>
<name>A0A9J6GCN3_HAELO</name>
<sequence length="84" mass="9784">MVSESSSHSNYIGTFAANDWQSWQSRFLRFHLPSELQHRPESQKVRALIYLMASQAEPIPSTFNLSAAYSENLHKLDETYEPYF</sequence>
<comment type="caution">
    <text evidence="1">The sequence shown here is derived from an EMBL/GenBank/DDBJ whole genome shotgun (WGS) entry which is preliminary data.</text>
</comment>
<dbReference type="VEuPathDB" id="VectorBase:HLOH_055589"/>
<dbReference type="EMBL" id="JABSTR010000006">
    <property type="protein sequence ID" value="KAH9372551.1"/>
    <property type="molecule type" value="Genomic_DNA"/>
</dbReference>
<dbReference type="AlphaFoldDB" id="A0A9J6GCN3"/>
<evidence type="ECO:0000313" key="1">
    <source>
        <dbReference type="EMBL" id="KAH9372551.1"/>
    </source>
</evidence>